<protein>
    <recommendedName>
        <fullName evidence="1">RNase H type-1 domain-containing protein</fullName>
    </recommendedName>
</protein>
<proteinExistence type="predicted"/>
<gene>
    <name evidence="2" type="ORF">PVK06_024054</name>
</gene>
<dbReference type="Proteomes" id="UP001358586">
    <property type="component" value="Chromosome 7"/>
</dbReference>
<evidence type="ECO:0000313" key="2">
    <source>
        <dbReference type="EMBL" id="KAK5819095.1"/>
    </source>
</evidence>
<dbReference type="PANTHER" id="PTHR47074">
    <property type="entry name" value="BNAC02G40300D PROTEIN"/>
    <property type="match status" value="1"/>
</dbReference>
<name>A0ABR0PD24_GOSAR</name>
<organism evidence="2 3">
    <name type="scientific">Gossypium arboreum</name>
    <name type="common">Tree cotton</name>
    <name type="synonym">Gossypium nanking</name>
    <dbReference type="NCBI Taxonomy" id="29729"/>
    <lineage>
        <taxon>Eukaryota</taxon>
        <taxon>Viridiplantae</taxon>
        <taxon>Streptophyta</taxon>
        <taxon>Embryophyta</taxon>
        <taxon>Tracheophyta</taxon>
        <taxon>Spermatophyta</taxon>
        <taxon>Magnoliopsida</taxon>
        <taxon>eudicotyledons</taxon>
        <taxon>Gunneridae</taxon>
        <taxon>Pentapetalae</taxon>
        <taxon>rosids</taxon>
        <taxon>malvids</taxon>
        <taxon>Malvales</taxon>
        <taxon>Malvaceae</taxon>
        <taxon>Malvoideae</taxon>
        <taxon>Gossypium</taxon>
    </lineage>
</organism>
<dbReference type="Pfam" id="PF13456">
    <property type="entry name" value="RVT_3"/>
    <property type="match status" value="1"/>
</dbReference>
<keyword evidence="3" id="KW-1185">Reference proteome</keyword>
<dbReference type="InterPro" id="IPR052929">
    <property type="entry name" value="RNase_H-like_EbsB-rel"/>
</dbReference>
<dbReference type="InterPro" id="IPR002156">
    <property type="entry name" value="RNaseH_domain"/>
</dbReference>
<accession>A0ABR0PD24</accession>
<feature type="domain" description="RNase H type-1" evidence="1">
    <location>
        <begin position="84"/>
        <end position="186"/>
    </location>
</feature>
<reference evidence="2 3" key="1">
    <citation type="submission" date="2023-03" db="EMBL/GenBank/DDBJ databases">
        <title>WGS of Gossypium arboreum.</title>
        <authorList>
            <person name="Yu D."/>
        </authorList>
    </citation>
    <scope>NUCLEOTIDE SEQUENCE [LARGE SCALE GENOMIC DNA]</scope>
    <source>
        <tissue evidence="2">Leaf</tissue>
    </source>
</reference>
<sequence>MDWFTWVLLNSRVDVCRIFVCAIWAIWTSRNQWIHEGQKKSRAETTKFIKHYIHELIKLDRKSLALSPDSDRWRPPQQGFFKINFDATFDIKENRSRLEIIVRNFKGDILASNTTVHENIPLVFAVKAIACLQAVIVDRDLGIMHVVIEGYSLTVIKKVQNTKRHKSTIGLYIHDVKNLTNEFAHCLATEGLKMGRNTYLVNGYVGQEITESEIDRG</sequence>
<dbReference type="PANTHER" id="PTHR47074:SF61">
    <property type="entry name" value="RNASE H TYPE-1 DOMAIN-CONTAINING PROTEIN"/>
    <property type="match status" value="1"/>
</dbReference>
<comment type="caution">
    <text evidence="2">The sequence shown here is derived from an EMBL/GenBank/DDBJ whole genome shotgun (WGS) entry which is preliminary data.</text>
</comment>
<evidence type="ECO:0000313" key="3">
    <source>
        <dbReference type="Proteomes" id="UP001358586"/>
    </source>
</evidence>
<evidence type="ECO:0000259" key="1">
    <source>
        <dbReference type="Pfam" id="PF13456"/>
    </source>
</evidence>
<dbReference type="EMBL" id="JARKNE010000007">
    <property type="protein sequence ID" value="KAK5819095.1"/>
    <property type="molecule type" value="Genomic_DNA"/>
</dbReference>